<name>A0A8T2WKQ0_POPDE</name>
<feature type="non-terminal residue" evidence="1">
    <location>
        <position position="1"/>
    </location>
</feature>
<dbReference type="EMBL" id="JACEGQ020000019">
    <property type="protein sequence ID" value="KAH8480551.1"/>
    <property type="molecule type" value="Genomic_DNA"/>
</dbReference>
<evidence type="ECO:0000313" key="1">
    <source>
        <dbReference type="EMBL" id="KAH8480551.1"/>
    </source>
</evidence>
<reference evidence="1" key="1">
    <citation type="journal article" date="2021" name="J. Hered.">
        <title>Genome Assembly of Salicaceae Populus deltoides (Eastern Cottonwood) I-69 Based on Nanopore Sequencing and Hi-C Technologies.</title>
        <authorList>
            <person name="Bai S."/>
            <person name="Wu H."/>
            <person name="Zhang J."/>
            <person name="Pan Z."/>
            <person name="Zhao W."/>
            <person name="Li Z."/>
            <person name="Tong C."/>
        </authorList>
    </citation>
    <scope>NUCLEOTIDE SEQUENCE</scope>
    <source>
        <tissue evidence="1">Leaf</tissue>
    </source>
</reference>
<sequence>AAPADRLGAWMARSATSPLLLPFYTGGVAHHCHGWEIGALWWGLLEETCEGRWGKTREGSSCDFMAVVARGAGSWRKGRVGFFWRRRGRPLLGFTGMCNIGVFGWSVEKTRGRGGAGAAVALLVL</sequence>
<dbReference type="AlphaFoldDB" id="A0A8T2WKQ0"/>
<dbReference type="Proteomes" id="UP000807159">
    <property type="component" value="Chromosome 19"/>
</dbReference>
<gene>
    <name evidence="1" type="ORF">H0E87_030720</name>
</gene>
<comment type="caution">
    <text evidence="1">The sequence shown here is derived from an EMBL/GenBank/DDBJ whole genome shotgun (WGS) entry which is preliminary data.</text>
</comment>
<proteinExistence type="predicted"/>
<evidence type="ECO:0000313" key="2">
    <source>
        <dbReference type="Proteomes" id="UP000807159"/>
    </source>
</evidence>
<protein>
    <submittedName>
        <fullName evidence="1">Uncharacterized protein</fullName>
    </submittedName>
</protein>
<accession>A0A8T2WKQ0</accession>
<organism evidence="1 2">
    <name type="scientific">Populus deltoides</name>
    <name type="common">Eastern poplar</name>
    <name type="synonym">Eastern cottonwood</name>
    <dbReference type="NCBI Taxonomy" id="3696"/>
    <lineage>
        <taxon>Eukaryota</taxon>
        <taxon>Viridiplantae</taxon>
        <taxon>Streptophyta</taxon>
        <taxon>Embryophyta</taxon>
        <taxon>Tracheophyta</taxon>
        <taxon>Spermatophyta</taxon>
        <taxon>Magnoliopsida</taxon>
        <taxon>eudicotyledons</taxon>
        <taxon>Gunneridae</taxon>
        <taxon>Pentapetalae</taxon>
        <taxon>rosids</taxon>
        <taxon>fabids</taxon>
        <taxon>Malpighiales</taxon>
        <taxon>Salicaceae</taxon>
        <taxon>Saliceae</taxon>
        <taxon>Populus</taxon>
    </lineage>
</organism>
<keyword evidence="2" id="KW-1185">Reference proteome</keyword>